<keyword evidence="2 4" id="KW-0863">Zinc-finger</keyword>
<organism evidence="6 7">
    <name type="scientific">Wolfiporia cocos (strain MD-104)</name>
    <name type="common">Brown rot fungus</name>
    <dbReference type="NCBI Taxonomy" id="742152"/>
    <lineage>
        <taxon>Eukaryota</taxon>
        <taxon>Fungi</taxon>
        <taxon>Dikarya</taxon>
        <taxon>Basidiomycota</taxon>
        <taxon>Agaricomycotina</taxon>
        <taxon>Agaricomycetes</taxon>
        <taxon>Polyporales</taxon>
        <taxon>Phaeolaceae</taxon>
        <taxon>Wolfiporia</taxon>
    </lineage>
</organism>
<sequence>MLIVHPASTCDVCLDPYSWEAPGNCPHAIACGHVFCLNCLRSLDPSLCPLCRKAFDPSRIKKLHIDRYTPTDSQGMPIVGRTEEDELLHRIALFFGDSASDEDVNEVLEEVREWLASHTPGAHPTWSFILAASIGRCSLPPTRFIDTGSCSKIAAQTRQSSRTCG</sequence>
<feature type="domain" description="RING-type" evidence="5">
    <location>
        <begin position="10"/>
        <end position="52"/>
    </location>
</feature>
<dbReference type="PROSITE" id="PS00518">
    <property type="entry name" value="ZF_RING_1"/>
    <property type="match status" value="1"/>
</dbReference>
<protein>
    <recommendedName>
        <fullName evidence="5">RING-type domain-containing protein</fullName>
    </recommendedName>
</protein>
<accession>A0A2H3JBH2</accession>
<evidence type="ECO:0000256" key="3">
    <source>
        <dbReference type="ARBA" id="ARBA00022833"/>
    </source>
</evidence>
<name>A0A2H3JBH2_WOLCO</name>
<keyword evidence="3" id="KW-0862">Zinc</keyword>
<dbReference type="GO" id="GO:0008270">
    <property type="term" value="F:zinc ion binding"/>
    <property type="evidence" value="ECO:0007669"/>
    <property type="project" value="UniProtKB-KW"/>
</dbReference>
<dbReference type="InterPro" id="IPR017907">
    <property type="entry name" value="Znf_RING_CS"/>
</dbReference>
<dbReference type="SMART" id="SM00184">
    <property type="entry name" value="RING"/>
    <property type="match status" value="1"/>
</dbReference>
<dbReference type="InterPro" id="IPR013083">
    <property type="entry name" value="Znf_RING/FYVE/PHD"/>
</dbReference>
<gene>
    <name evidence="6" type="ORF">WOLCODRAFT_29268</name>
</gene>
<proteinExistence type="predicted"/>
<evidence type="ECO:0000313" key="7">
    <source>
        <dbReference type="Proteomes" id="UP000218811"/>
    </source>
</evidence>
<evidence type="ECO:0000313" key="6">
    <source>
        <dbReference type="EMBL" id="PCH38935.1"/>
    </source>
</evidence>
<evidence type="ECO:0000256" key="4">
    <source>
        <dbReference type="PROSITE-ProRule" id="PRU00175"/>
    </source>
</evidence>
<dbReference type="SUPFAM" id="SSF57850">
    <property type="entry name" value="RING/U-box"/>
    <property type="match status" value="1"/>
</dbReference>
<evidence type="ECO:0000256" key="2">
    <source>
        <dbReference type="ARBA" id="ARBA00022771"/>
    </source>
</evidence>
<dbReference type="Pfam" id="PF14634">
    <property type="entry name" value="zf-RING_5"/>
    <property type="match status" value="1"/>
</dbReference>
<dbReference type="Gene3D" id="3.30.40.10">
    <property type="entry name" value="Zinc/RING finger domain, C3HC4 (zinc finger)"/>
    <property type="match status" value="1"/>
</dbReference>
<keyword evidence="1" id="KW-0479">Metal-binding</keyword>
<dbReference type="Proteomes" id="UP000218811">
    <property type="component" value="Unassembled WGS sequence"/>
</dbReference>
<dbReference type="STRING" id="742152.A0A2H3JBH2"/>
<keyword evidence="7" id="KW-1185">Reference proteome</keyword>
<reference evidence="6 7" key="1">
    <citation type="journal article" date="2012" name="Science">
        <title>The Paleozoic origin of enzymatic lignin decomposition reconstructed from 31 fungal genomes.</title>
        <authorList>
            <person name="Floudas D."/>
            <person name="Binder M."/>
            <person name="Riley R."/>
            <person name="Barry K."/>
            <person name="Blanchette R.A."/>
            <person name="Henrissat B."/>
            <person name="Martinez A.T."/>
            <person name="Otillar R."/>
            <person name="Spatafora J.W."/>
            <person name="Yadav J.S."/>
            <person name="Aerts A."/>
            <person name="Benoit I."/>
            <person name="Boyd A."/>
            <person name="Carlson A."/>
            <person name="Copeland A."/>
            <person name="Coutinho P.M."/>
            <person name="de Vries R.P."/>
            <person name="Ferreira P."/>
            <person name="Findley K."/>
            <person name="Foster B."/>
            <person name="Gaskell J."/>
            <person name="Glotzer D."/>
            <person name="Gorecki P."/>
            <person name="Heitman J."/>
            <person name="Hesse C."/>
            <person name="Hori C."/>
            <person name="Igarashi K."/>
            <person name="Jurgens J.A."/>
            <person name="Kallen N."/>
            <person name="Kersten P."/>
            <person name="Kohler A."/>
            <person name="Kuees U."/>
            <person name="Kumar T.K.A."/>
            <person name="Kuo A."/>
            <person name="LaButti K."/>
            <person name="Larrondo L.F."/>
            <person name="Lindquist E."/>
            <person name="Ling A."/>
            <person name="Lombard V."/>
            <person name="Lucas S."/>
            <person name="Lundell T."/>
            <person name="Martin R."/>
            <person name="McLaughlin D.J."/>
            <person name="Morgenstern I."/>
            <person name="Morin E."/>
            <person name="Murat C."/>
            <person name="Nagy L.G."/>
            <person name="Nolan M."/>
            <person name="Ohm R.A."/>
            <person name="Patyshakuliyeva A."/>
            <person name="Rokas A."/>
            <person name="Ruiz-Duenas F.J."/>
            <person name="Sabat G."/>
            <person name="Salamov A."/>
            <person name="Samejima M."/>
            <person name="Schmutz J."/>
            <person name="Slot J.C."/>
            <person name="St John F."/>
            <person name="Stenlid J."/>
            <person name="Sun H."/>
            <person name="Sun S."/>
            <person name="Syed K."/>
            <person name="Tsang A."/>
            <person name="Wiebenga A."/>
            <person name="Young D."/>
            <person name="Pisabarro A."/>
            <person name="Eastwood D.C."/>
            <person name="Martin F."/>
            <person name="Cullen D."/>
            <person name="Grigoriev I.V."/>
            <person name="Hibbett D.S."/>
        </authorList>
    </citation>
    <scope>NUCLEOTIDE SEQUENCE [LARGE SCALE GENOMIC DNA]</scope>
    <source>
        <strain evidence="6 7">MD-104</strain>
    </source>
</reference>
<dbReference type="PROSITE" id="PS50089">
    <property type="entry name" value="ZF_RING_2"/>
    <property type="match status" value="1"/>
</dbReference>
<dbReference type="OrthoDB" id="6105938at2759"/>
<dbReference type="EMBL" id="KB467943">
    <property type="protein sequence ID" value="PCH38935.1"/>
    <property type="molecule type" value="Genomic_DNA"/>
</dbReference>
<evidence type="ECO:0000259" key="5">
    <source>
        <dbReference type="PROSITE" id="PS50089"/>
    </source>
</evidence>
<dbReference type="AlphaFoldDB" id="A0A2H3JBH2"/>
<dbReference type="OMA" id="SPHAIQC"/>
<evidence type="ECO:0000256" key="1">
    <source>
        <dbReference type="ARBA" id="ARBA00022723"/>
    </source>
</evidence>
<dbReference type="InterPro" id="IPR001841">
    <property type="entry name" value="Znf_RING"/>
</dbReference>